<dbReference type="NCBIfam" id="NF033674">
    <property type="entry name" value="stress_OB_fold"/>
    <property type="match status" value="1"/>
</dbReference>
<reference evidence="3" key="2">
    <citation type="submission" date="2021-04" db="EMBL/GenBank/DDBJ databases">
        <authorList>
            <person name="Gilroy R."/>
        </authorList>
    </citation>
    <scope>NUCLEOTIDE SEQUENCE</scope>
    <source>
        <strain evidence="3">378</strain>
    </source>
</reference>
<dbReference type="SUPFAM" id="SSF101756">
    <property type="entry name" value="Hypothetical protein YgiW"/>
    <property type="match status" value="1"/>
</dbReference>
<feature type="region of interest" description="Disordered" evidence="2">
    <location>
        <begin position="420"/>
        <end position="510"/>
    </location>
</feature>
<feature type="region of interest" description="Disordered" evidence="2">
    <location>
        <begin position="359"/>
        <end position="385"/>
    </location>
</feature>
<dbReference type="Gene3D" id="2.40.50.200">
    <property type="entry name" value="Bacterial OB-fold"/>
    <property type="match status" value="1"/>
</dbReference>
<evidence type="ECO:0000313" key="3">
    <source>
        <dbReference type="EMBL" id="MBU3844557.1"/>
    </source>
</evidence>
<proteinExistence type="predicted"/>
<name>A0A948WZH4_9GAMM</name>
<feature type="compositionally biased region" description="Polar residues" evidence="2">
    <location>
        <begin position="440"/>
        <end position="460"/>
    </location>
</feature>
<sequence>MPRNKHHYHSPWSKLASRVQQAANTASAHARDLYAHTATKTSAAWDSVTTNAHKATQEATSAASKAAAAAADKLSASSASSAVKSINSTVHTAASTAADAASRAATAACNATTSAVNSVRQVSSTTAAKVSAQVSVAAAASAQKAETLFAQAKDSAATVADKAKDSAAVVKDKASTAAEQLANSAVNHGQNARAAATRTAKNVSAAVTSSESYRRLKKIVTGTACVALFCGSSWLVSPDVCANHFNKPRGFENYFNNVMAIQSHGKDEEDVWMRGRLTNYLYENSYEFTDEMGNSIAVELDDDIDWTPVYKDQLIEIYGEIDRNMFRVKVEAKGYRILEYPQNTQESVTAGANTAVAANTTTGDTSAETTTTEAAAETEATAPSATDATVATTALAAKTTNTNSTEAVTTKEAEIATATAATAAQGSSTAPVSRVGSEGASRTVTLPSESLPLQNTSAPEQVTPLLRPVRDSDHHSSQPAADSDADLDVPALQSAHLPPLSVTSEIERLA</sequence>
<organism evidence="3 4">
    <name type="scientific">Candidatus Anaerobiospirillum pullicola</name>
    <dbReference type="NCBI Taxonomy" id="2838451"/>
    <lineage>
        <taxon>Bacteria</taxon>
        <taxon>Pseudomonadati</taxon>
        <taxon>Pseudomonadota</taxon>
        <taxon>Gammaproteobacteria</taxon>
        <taxon>Aeromonadales</taxon>
        <taxon>Succinivibrionaceae</taxon>
        <taxon>Anaerobiospirillum</taxon>
    </lineage>
</organism>
<keyword evidence="1" id="KW-0732">Signal</keyword>
<comment type="caution">
    <text evidence="3">The sequence shown here is derived from an EMBL/GenBank/DDBJ whole genome shotgun (WGS) entry which is preliminary data.</text>
</comment>
<dbReference type="InterPro" id="IPR036700">
    <property type="entry name" value="BOBF_sf"/>
</dbReference>
<accession>A0A948WZH4</accession>
<evidence type="ECO:0000256" key="2">
    <source>
        <dbReference type="SAM" id="MobiDB-lite"/>
    </source>
</evidence>
<dbReference type="InterPro" id="IPR005220">
    <property type="entry name" value="CarO-like"/>
</dbReference>
<reference evidence="3" key="1">
    <citation type="journal article" date="2021" name="PeerJ">
        <title>Extensive microbial diversity within the chicken gut microbiome revealed by metagenomics and culture.</title>
        <authorList>
            <person name="Gilroy R."/>
            <person name="Ravi A."/>
            <person name="Getino M."/>
            <person name="Pursley I."/>
            <person name="Horton D.L."/>
            <person name="Alikhan N.F."/>
            <person name="Baker D."/>
            <person name="Gharbi K."/>
            <person name="Hall N."/>
            <person name="Watson M."/>
            <person name="Adriaenssens E.M."/>
            <person name="Foster-Nyarko E."/>
            <person name="Jarju S."/>
            <person name="Secka A."/>
            <person name="Antonio M."/>
            <person name="Oren A."/>
            <person name="Chaudhuri R.R."/>
            <person name="La Ragione R."/>
            <person name="Hildebrand F."/>
            <person name="Pallen M.J."/>
        </authorList>
    </citation>
    <scope>NUCLEOTIDE SEQUENCE</scope>
    <source>
        <strain evidence="3">378</strain>
    </source>
</reference>
<evidence type="ECO:0000313" key="4">
    <source>
        <dbReference type="Proteomes" id="UP000733611"/>
    </source>
</evidence>
<dbReference type="Pfam" id="PF04076">
    <property type="entry name" value="BOF"/>
    <property type="match status" value="1"/>
</dbReference>
<dbReference type="AlphaFoldDB" id="A0A948WZH4"/>
<protein>
    <submittedName>
        <fullName evidence="3">NirD/YgiW/YdeI family stress tolerance protein</fullName>
    </submittedName>
</protein>
<dbReference type="Proteomes" id="UP000733611">
    <property type="component" value="Unassembled WGS sequence"/>
</dbReference>
<evidence type="ECO:0000256" key="1">
    <source>
        <dbReference type="ARBA" id="ARBA00022729"/>
    </source>
</evidence>
<dbReference type="EMBL" id="JAHLFE010000136">
    <property type="protein sequence ID" value="MBU3844557.1"/>
    <property type="molecule type" value="Genomic_DNA"/>
</dbReference>
<gene>
    <name evidence="3" type="ORF">H9847_06790</name>
</gene>